<reference evidence="1 2" key="1">
    <citation type="submission" date="2018-11" db="EMBL/GenBank/DDBJ databases">
        <title>Novel bacteria species description.</title>
        <authorList>
            <person name="Han J.-H."/>
        </authorList>
    </citation>
    <scope>NUCLEOTIDE SEQUENCE [LARGE SCALE GENOMIC DNA]</scope>
    <source>
        <strain evidence="1 2">KCTC23259</strain>
    </source>
</reference>
<keyword evidence="2" id="KW-1185">Reference proteome</keyword>
<proteinExistence type="predicted"/>
<dbReference type="Proteomes" id="UP001204144">
    <property type="component" value="Unassembled WGS sequence"/>
</dbReference>
<sequence>MFDKTKYLKKAGNTEATFVADMKRAIDGLTFSNTQAAKFINDIPNPSGSDLKDFIKANFSSIFELK</sequence>
<name>A0AAE3KWN3_9BACT</name>
<organism evidence="1 2">
    <name type="scientific">Lacihabitans soyangensis</name>
    <dbReference type="NCBI Taxonomy" id="869394"/>
    <lineage>
        <taxon>Bacteria</taxon>
        <taxon>Pseudomonadati</taxon>
        <taxon>Bacteroidota</taxon>
        <taxon>Cytophagia</taxon>
        <taxon>Cytophagales</taxon>
        <taxon>Leadbetterellaceae</taxon>
        <taxon>Lacihabitans</taxon>
    </lineage>
</organism>
<protein>
    <submittedName>
        <fullName evidence="1">Uncharacterized protein</fullName>
    </submittedName>
</protein>
<dbReference type="RefSeq" id="WP_255036967.1">
    <property type="nucleotide sequence ID" value="NZ_RJUF01000022.1"/>
</dbReference>
<dbReference type="EMBL" id="RJUF01000022">
    <property type="protein sequence ID" value="MCP9763180.1"/>
    <property type="molecule type" value="Genomic_DNA"/>
</dbReference>
<gene>
    <name evidence="1" type="ORF">EGI31_09445</name>
</gene>
<comment type="caution">
    <text evidence="1">The sequence shown here is derived from an EMBL/GenBank/DDBJ whole genome shotgun (WGS) entry which is preliminary data.</text>
</comment>
<accession>A0AAE3KWN3</accession>
<dbReference type="AlphaFoldDB" id="A0AAE3KWN3"/>
<evidence type="ECO:0000313" key="2">
    <source>
        <dbReference type="Proteomes" id="UP001204144"/>
    </source>
</evidence>
<evidence type="ECO:0000313" key="1">
    <source>
        <dbReference type="EMBL" id="MCP9763180.1"/>
    </source>
</evidence>